<sequence>MTKENINKELADSAKVFEKTGGSKERNILRRKPSLEQKSPPKNGAQRGGSLVNLFGSIEVEILIFNCDADDESGFSNIDEAEKKFQTPKLGSPEAPYFDGYDVELFLNNMKSLAIKSSISKNQMTSSILSYCSDSVCKFIRNSFVNRLKEKISI</sequence>
<name>A0A1R1YQG9_9FUNG</name>
<gene>
    <name evidence="2" type="ORF">AYI69_g1363</name>
</gene>
<comment type="caution">
    <text evidence="2">The sequence shown here is derived from an EMBL/GenBank/DDBJ whole genome shotgun (WGS) entry which is preliminary data.</text>
</comment>
<keyword evidence="3" id="KW-1185">Reference proteome</keyword>
<evidence type="ECO:0000256" key="1">
    <source>
        <dbReference type="SAM" id="MobiDB-lite"/>
    </source>
</evidence>
<proteinExistence type="predicted"/>
<accession>A0A1R1YQG9</accession>
<dbReference type="AlphaFoldDB" id="A0A1R1YQG9"/>
<evidence type="ECO:0000313" key="3">
    <source>
        <dbReference type="Proteomes" id="UP000187429"/>
    </source>
</evidence>
<dbReference type="EMBL" id="LSSM01000365">
    <property type="protein sequence ID" value="OMJ29143.1"/>
    <property type="molecule type" value="Genomic_DNA"/>
</dbReference>
<dbReference type="Proteomes" id="UP000187429">
    <property type="component" value="Unassembled WGS sequence"/>
</dbReference>
<organism evidence="2 3">
    <name type="scientific">Smittium culicis</name>
    <dbReference type="NCBI Taxonomy" id="133412"/>
    <lineage>
        <taxon>Eukaryota</taxon>
        <taxon>Fungi</taxon>
        <taxon>Fungi incertae sedis</taxon>
        <taxon>Zoopagomycota</taxon>
        <taxon>Kickxellomycotina</taxon>
        <taxon>Harpellomycetes</taxon>
        <taxon>Harpellales</taxon>
        <taxon>Legeriomycetaceae</taxon>
        <taxon>Smittium</taxon>
    </lineage>
</organism>
<evidence type="ECO:0000313" key="2">
    <source>
        <dbReference type="EMBL" id="OMJ29143.1"/>
    </source>
</evidence>
<feature type="region of interest" description="Disordered" evidence="1">
    <location>
        <begin position="15"/>
        <end position="49"/>
    </location>
</feature>
<feature type="compositionally biased region" description="Basic and acidic residues" evidence="1">
    <location>
        <begin position="15"/>
        <end position="28"/>
    </location>
</feature>
<reference evidence="3" key="1">
    <citation type="submission" date="2017-01" db="EMBL/GenBank/DDBJ databases">
        <authorList>
            <person name="Wang Y."/>
            <person name="White M."/>
            <person name="Kvist S."/>
            <person name="Moncalvo J.-M."/>
        </authorList>
    </citation>
    <scope>NUCLEOTIDE SEQUENCE [LARGE SCALE GENOMIC DNA]</scope>
    <source>
        <strain evidence="3">ID-206-W2</strain>
    </source>
</reference>
<protein>
    <submittedName>
        <fullName evidence="2">Uncharacterized protein</fullName>
    </submittedName>
</protein>
<dbReference type="OrthoDB" id="10629557at2759"/>